<keyword evidence="1 2" id="KW-0732">Signal</keyword>
<dbReference type="Gene3D" id="2.40.160.20">
    <property type="match status" value="1"/>
</dbReference>
<dbReference type="EMBL" id="JAHZST010000008">
    <property type="protein sequence ID" value="MBW8184555.1"/>
    <property type="molecule type" value="Genomic_DNA"/>
</dbReference>
<evidence type="ECO:0000256" key="2">
    <source>
        <dbReference type="SAM" id="SignalP"/>
    </source>
</evidence>
<dbReference type="SUPFAM" id="SSF56925">
    <property type="entry name" value="OMPA-like"/>
    <property type="match status" value="1"/>
</dbReference>
<feature type="chain" id="PRO_5045482627" evidence="2">
    <location>
        <begin position="23"/>
        <end position="208"/>
    </location>
</feature>
<proteinExistence type="predicted"/>
<gene>
    <name evidence="4" type="ORF">K0625_12820</name>
</gene>
<evidence type="ECO:0000313" key="5">
    <source>
        <dbReference type="Proteomes" id="UP001195963"/>
    </source>
</evidence>
<dbReference type="Pfam" id="PF13505">
    <property type="entry name" value="OMP_b-brl"/>
    <property type="match status" value="1"/>
</dbReference>
<evidence type="ECO:0000259" key="3">
    <source>
        <dbReference type="Pfam" id="PF13505"/>
    </source>
</evidence>
<protein>
    <submittedName>
        <fullName evidence="4">Porin family protein</fullName>
    </submittedName>
</protein>
<comment type="caution">
    <text evidence="4">The sequence shown here is derived from an EMBL/GenBank/DDBJ whole genome shotgun (WGS) entry which is preliminary data.</text>
</comment>
<accession>A0ABS7E4T7</accession>
<dbReference type="RefSeq" id="WP_220110055.1">
    <property type="nucleotide sequence ID" value="NZ_JAHZST010000008.1"/>
</dbReference>
<evidence type="ECO:0000313" key="4">
    <source>
        <dbReference type="EMBL" id="MBW8184555.1"/>
    </source>
</evidence>
<name>A0ABS7E4T7_9GAMM</name>
<organism evidence="4 5">
    <name type="scientific">Shewanella nanhaiensis</name>
    <dbReference type="NCBI Taxonomy" id="2864872"/>
    <lineage>
        <taxon>Bacteria</taxon>
        <taxon>Pseudomonadati</taxon>
        <taxon>Pseudomonadota</taxon>
        <taxon>Gammaproteobacteria</taxon>
        <taxon>Alteromonadales</taxon>
        <taxon>Shewanellaceae</taxon>
        <taxon>Shewanella</taxon>
    </lineage>
</organism>
<reference evidence="4 5" key="1">
    <citation type="submission" date="2021-07" db="EMBL/GenBank/DDBJ databases">
        <title>Shewanella sp. nov, isolated from SCS.</title>
        <authorList>
            <person name="Cao W.R."/>
        </authorList>
    </citation>
    <scope>NUCLEOTIDE SEQUENCE [LARGE SCALE GENOMIC DNA]</scope>
    <source>
        <strain evidence="4 5">NR704-98</strain>
    </source>
</reference>
<dbReference type="InterPro" id="IPR027385">
    <property type="entry name" value="Beta-barrel_OMP"/>
</dbReference>
<evidence type="ECO:0000256" key="1">
    <source>
        <dbReference type="ARBA" id="ARBA00022729"/>
    </source>
</evidence>
<sequence length="208" mass="22685">MKKQSLALAALLATAMSAPTMAADWFVGGAVGSQKNVYKSSSTAGDSVDPGFNAQTDYWKNNDTNAIYEVRAGAYLNDNNRVYGTYSYNSDDYTKQQSVLMSYDYLVGLGASNKLNWFIGATAGVNHTSPSTDHIGSSNNFVWGGQTGLMYKINDNLSTEIGYRYLRQDVNETNQFSISNGVGASTNVTVNNSLNDSQQVYLGLDYRF</sequence>
<dbReference type="Proteomes" id="UP001195963">
    <property type="component" value="Unassembled WGS sequence"/>
</dbReference>
<feature type="domain" description="Outer membrane protein beta-barrel" evidence="3">
    <location>
        <begin position="9"/>
        <end position="208"/>
    </location>
</feature>
<feature type="signal peptide" evidence="2">
    <location>
        <begin position="1"/>
        <end position="22"/>
    </location>
</feature>
<dbReference type="InterPro" id="IPR011250">
    <property type="entry name" value="OMP/PagP_B-barrel"/>
</dbReference>
<keyword evidence="5" id="KW-1185">Reference proteome</keyword>